<dbReference type="AlphaFoldDB" id="A0A151B8F4"/>
<organism evidence="1 2">
    <name type="scientific">Clostridium tepidiprofundi DSM 19306</name>
    <dbReference type="NCBI Taxonomy" id="1121338"/>
    <lineage>
        <taxon>Bacteria</taxon>
        <taxon>Bacillati</taxon>
        <taxon>Bacillota</taxon>
        <taxon>Clostridia</taxon>
        <taxon>Eubacteriales</taxon>
        <taxon>Clostridiaceae</taxon>
        <taxon>Clostridium</taxon>
    </lineage>
</organism>
<dbReference type="OrthoDB" id="5570877at2"/>
<dbReference type="STRING" id="1121338.CLTEP_04060"/>
<gene>
    <name evidence="1" type="ORF">CLTEP_04060</name>
</gene>
<evidence type="ECO:0000313" key="1">
    <source>
        <dbReference type="EMBL" id="KYH36012.1"/>
    </source>
</evidence>
<evidence type="ECO:0000313" key="2">
    <source>
        <dbReference type="Proteomes" id="UP000075531"/>
    </source>
</evidence>
<proteinExistence type="predicted"/>
<sequence length="338" mass="40073">MYEIRFCKISEEEKLLNFLKENWKEDHIFIKNKELFRWQHLDRINNRINFVVAENKNDGEFDAILGFIPFKQYDKNLKNNDLWYAIWKIKKEKTLGKIRGIDLLFFVEDKLNLNSSAGIGMSKYSVKSFTQNGFTMGKLSHYYLLNESLCEYKIAKIPLNSSLSHTPYRNTNTTIRELYNISELESIKELYKPYKSPAFIKNKYLNHPVYSYKLYGIYCFNKLLSVLVTRKISILDRSCIRIIDIYGRLNKVGNISAQLQEILKKENAEYIDCYNYGIDEQIFTTLGFLKKEHDNNIIIPNYFEPFEQKNIEIICGHKGNYDEYVFFKGDSDQDRPNI</sequence>
<reference evidence="1 2" key="1">
    <citation type="submission" date="2016-02" db="EMBL/GenBank/DDBJ databases">
        <title>Genome sequence of Clostridium tepidiprofundi DSM 19306.</title>
        <authorList>
            <person name="Poehlein A."/>
            <person name="Daniel R."/>
        </authorList>
    </citation>
    <scope>NUCLEOTIDE SEQUENCE [LARGE SCALE GENOMIC DNA]</scope>
    <source>
        <strain evidence="1 2">DSM 19306</strain>
    </source>
</reference>
<protein>
    <submittedName>
        <fullName evidence="1">Uncharacterized protein</fullName>
    </submittedName>
</protein>
<accession>A0A151B8F4</accession>
<dbReference type="PATRIC" id="fig|1121338.3.peg.411"/>
<dbReference type="RefSeq" id="WP_084364526.1">
    <property type="nucleotide sequence ID" value="NZ_LTBA01000001.1"/>
</dbReference>
<dbReference type="EMBL" id="LTBA01000001">
    <property type="protein sequence ID" value="KYH36012.1"/>
    <property type="molecule type" value="Genomic_DNA"/>
</dbReference>
<name>A0A151B8F4_9CLOT</name>
<keyword evidence="2" id="KW-1185">Reference proteome</keyword>
<dbReference type="Proteomes" id="UP000075531">
    <property type="component" value="Unassembled WGS sequence"/>
</dbReference>
<comment type="caution">
    <text evidence="1">The sequence shown here is derived from an EMBL/GenBank/DDBJ whole genome shotgun (WGS) entry which is preliminary data.</text>
</comment>